<keyword evidence="3" id="KW-1185">Reference proteome</keyword>
<name>A0ABQ2LRH9_9ACTN</name>
<sequence>MTTAATPHPLANQTDRLAINAAFRAKGWEVKICNRCFVGKALDDYNKNASSADGRMSKCRACHRVSDAEWRKQNRERKAAYRAENADKLREYDAAWRDQNRARNAARPKGSDDAEPKRCTTITAGGCEQLLTRGDFHYQADRADGRNPWCKDCAIRREAERQARRRLEVVTELVEEQGGACAYCLRPFSEDLPYEIEHVHPLALDGADEFDNWVLACTECNRGQGGKFDQDPYEWLPGKLAEAGVDFHKALRGLAMCAVAD</sequence>
<evidence type="ECO:0000313" key="3">
    <source>
        <dbReference type="Proteomes" id="UP000631535"/>
    </source>
</evidence>
<organism evidence="2 3">
    <name type="scientific">Streptomyces daqingensis</name>
    <dbReference type="NCBI Taxonomy" id="1472640"/>
    <lineage>
        <taxon>Bacteria</taxon>
        <taxon>Bacillati</taxon>
        <taxon>Actinomycetota</taxon>
        <taxon>Actinomycetes</taxon>
        <taxon>Kitasatosporales</taxon>
        <taxon>Streptomycetaceae</taxon>
        <taxon>Streptomyces</taxon>
    </lineage>
</organism>
<dbReference type="Gene3D" id="3.30.60.130">
    <property type="match status" value="1"/>
</dbReference>
<dbReference type="InterPro" id="IPR002711">
    <property type="entry name" value="HNH"/>
</dbReference>
<comment type="caution">
    <text evidence="2">The sequence shown here is derived from an EMBL/GenBank/DDBJ whole genome shotgun (WGS) entry which is preliminary data.</text>
</comment>
<evidence type="ECO:0000313" key="2">
    <source>
        <dbReference type="EMBL" id="GGO42295.1"/>
    </source>
</evidence>
<dbReference type="InterPro" id="IPR041475">
    <property type="entry name" value="His_Me_b4a2"/>
</dbReference>
<dbReference type="Pfam" id="PF01844">
    <property type="entry name" value="HNH"/>
    <property type="match status" value="1"/>
</dbReference>
<feature type="domain" description="HNH nuclease" evidence="1">
    <location>
        <begin position="169"/>
        <end position="222"/>
    </location>
</feature>
<proteinExistence type="predicted"/>
<dbReference type="EMBL" id="BMMP01000001">
    <property type="protein sequence ID" value="GGO42295.1"/>
    <property type="molecule type" value="Genomic_DNA"/>
</dbReference>
<dbReference type="Gene3D" id="1.10.30.50">
    <property type="match status" value="1"/>
</dbReference>
<protein>
    <recommendedName>
        <fullName evidence="1">HNH nuclease domain-containing protein</fullName>
    </recommendedName>
</protein>
<dbReference type="InterPro" id="IPR003615">
    <property type="entry name" value="HNH_nuc"/>
</dbReference>
<dbReference type="Pfam" id="PF18275">
    <property type="entry name" value="His_Me_b4a2"/>
    <property type="match status" value="1"/>
</dbReference>
<gene>
    <name evidence="2" type="ORF">GCM10012287_02830</name>
</gene>
<accession>A0ABQ2LRH9</accession>
<dbReference type="SMART" id="SM00507">
    <property type="entry name" value="HNHc"/>
    <property type="match status" value="1"/>
</dbReference>
<reference evidence="3" key="1">
    <citation type="journal article" date="2019" name="Int. J. Syst. Evol. Microbiol.">
        <title>The Global Catalogue of Microorganisms (GCM) 10K type strain sequencing project: providing services to taxonomists for standard genome sequencing and annotation.</title>
        <authorList>
            <consortium name="The Broad Institute Genomics Platform"/>
            <consortium name="The Broad Institute Genome Sequencing Center for Infectious Disease"/>
            <person name="Wu L."/>
            <person name="Ma J."/>
        </authorList>
    </citation>
    <scope>NUCLEOTIDE SEQUENCE [LARGE SCALE GENOMIC DNA]</scope>
    <source>
        <strain evidence="3">CGMCC 4.7178</strain>
    </source>
</reference>
<evidence type="ECO:0000259" key="1">
    <source>
        <dbReference type="SMART" id="SM00507"/>
    </source>
</evidence>
<dbReference type="Proteomes" id="UP000631535">
    <property type="component" value="Unassembled WGS sequence"/>
</dbReference>
<dbReference type="RefSeq" id="WP_189035173.1">
    <property type="nucleotide sequence ID" value="NZ_BMMP01000001.1"/>
</dbReference>